<dbReference type="PANTHER" id="PTHR38826">
    <property type="entry name" value="RIBONUCLEASE VAPC13"/>
    <property type="match status" value="1"/>
</dbReference>
<evidence type="ECO:0000313" key="3">
    <source>
        <dbReference type="Proteomes" id="UP000177092"/>
    </source>
</evidence>
<dbReference type="STRING" id="1798384.A3D03_06020"/>
<sequence length="142" mass="16487">MRYFIDTNIFIRVLHKENEKLFQECLLLLQSIKENEVEAFTGTVVLTEVVWTLSSFYKISKAKIIEGVRGIININGLKVLDNYNQSLALTLFEKHSIKYIDALIASNEEVFTKKMTIVSYDRDFDKLPVNRQEPKDILAKLN</sequence>
<dbReference type="AlphaFoldDB" id="A0A1F6A745"/>
<dbReference type="PANTHER" id="PTHR38826:SF5">
    <property type="entry name" value="RIBONUCLEASE VAPC13"/>
    <property type="match status" value="1"/>
</dbReference>
<feature type="domain" description="PIN" evidence="1">
    <location>
        <begin position="3"/>
        <end position="128"/>
    </location>
</feature>
<gene>
    <name evidence="2" type="ORF">A3D03_06020</name>
</gene>
<dbReference type="Proteomes" id="UP000177092">
    <property type="component" value="Unassembled WGS sequence"/>
</dbReference>
<name>A0A1F6A745_9BACT</name>
<accession>A0A1F6A745</accession>
<dbReference type="Gene3D" id="3.40.50.1010">
    <property type="entry name" value="5'-nuclease"/>
    <property type="match status" value="1"/>
</dbReference>
<evidence type="ECO:0000259" key="1">
    <source>
        <dbReference type="Pfam" id="PF01850"/>
    </source>
</evidence>
<proteinExistence type="predicted"/>
<reference evidence="2 3" key="1">
    <citation type="journal article" date="2016" name="Nat. Commun.">
        <title>Thousands of microbial genomes shed light on interconnected biogeochemical processes in an aquifer system.</title>
        <authorList>
            <person name="Anantharaman K."/>
            <person name="Brown C.T."/>
            <person name="Hug L.A."/>
            <person name="Sharon I."/>
            <person name="Castelle C.J."/>
            <person name="Probst A.J."/>
            <person name="Thomas B.C."/>
            <person name="Singh A."/>
            <person name="Wilkins M.J."/>
            <person name="Karaoz U."/>
            <person name="Brodie E.L."/>
            <person name="Williams K.H."/>
            <person name="Hubbard S.S."/>
            <person name="Banfield J.F."/>
        </authorList>
    </citation>
    <scope>NUCLEOTIDE SEQUENCE [LARGE SCALE GENOMIC DNA]</scope>
</reference>
<dbReference type="EMBL" id="MFJN01000048">
    <property type="protein sequence ID" value="OGG20374.1"/>
    <property type="molecule type" value="Genomic_DNA"/>
</dbReference>
<dbReference type="InterPro" id="IPR002716">
    <property type="entry name" value="PIN_dom"/>
</dbReference>
<dbReference type="InterPro" id="IPR052106">
    <property type="entry name" value="PINc/VapC_TA"/>
</dbReference>
<dbReference type="Pfam" id="PF01850">
    <property type="entry name" value="PIN"/>
    <property type="match status" value="1"/>
</dbReference>
<dbReference type="SUPFAM" id="SSF88723">
    <property type="entry name" value="PIN domain-like"/>
    <property type="match status" value="1"/>
</dbReference>
<dbReference type="InterPro" id="IPR029060">
    <property type="entry name" value="PIN-like_dom_sf"/>
</dbReference>
<comment type="caution">
    <text evidence="2">The sequence shown here is derived from an EMBL/GenBank/DDBJ whole genome shotgun (WGS) entry which is preliminary data.</text>
</comment>
<protein>
    <recommendedName>
        <fullName evidence="1">PIN domain-containing protein</fullName>
    </recommendedName>
</protein>
<evidence type="ECO:0000313" key="2">
    <source>
        <dbReference type="EMBL" id="OGG20374.1"/>
    </source>
</evidence>
<organism evidence="2 3">
    <name type="scientific">Candidatus Gottesmanbacteria bacterium RIFCSPHIGHO2_02_FULL_40_13</name>
    <dbReference type="NCBI Taxonomy" id="1798384"/>
    <lineage>
        <taxon>Bacteria</taxon>
        <taxon>Candidatus Gottesmaniibacteriota</taxon>
    </lineage>
</organism>